<dbReference type="EMBL" id="CP014226">
    <property type="protein sequence ID" value="AMD02154.1"/>
    <property type="molecule type" value="Genomic_DNA"/>
</dbReference>
<evidence type="ECO:0000256" key="4">
    <source>
        <dbReference type="ARBA" id="ARBA00022989"/>
    </source>
</evidence>
<keyword evidence="5 6" id="KW-0472">Membrane</keyword>
<comment type="subcellular location">
    <subcellularLocation>
        <location evidence="1">Cell membrane</location>
        <topology evidence="1">Multi-pass membrane protein</topology>
    </subcellularLocation>
</comment>
<dbReference type="PANTHER" id="PTHR10010">
    <property type="entry name" value="SOLUTE CARRIER FAMILY 34 SODIUM PHOSPHATE , MEMBER 2-RELATED"/>
    <property type="match status" value="1"/>
</dbReference>
<accession>A0A109UMV8</accession>
<organism evidence="7 8">
    <name type="scientific">Halomonas chromatireducens</name>
    <dbReference type="NCBI Taxonomy" id="507626"/>
    <lineage>
        <taxon>Bacteria</taxon>
        <taxon>Pseudomonadati</taxon>
        <taxon>Pseudomonadota</taxon>
        <taxon>Gammaproteobacteria</taxon>
        <taxon>Oceanospirillales</taxon>
        <taxon>Halomonadaceae</taxon>
        <taxon>Halomonas</taxon>
    </lineage>
</organism>
<name>A0A109UMV8_9GAMM</name>
<feature type="transmembrane region" description="Helical" evidence="6">
    <location>
        <begin position="375"/>
        <end position="394"/>
    </location>
</feature>
<sequence length="402" mass="43038">MSKPDSSSPDTNRAALTREDIREVPAWLRGIYAGLCLYFFLAALNVLGSGLGTFGRASDFLTQLFAYGENPFIALLAGVLVTMIVQSSSFTSALIVTLVASGEMTLGTAVFAIMGANIGTAVTGVIVALANVRIKRNFRRSFTAALMHDFFNILTVAIVFPLEFISGFFHEAGRGIFTRLAGWLADLIGMEEVARPDSPVKVITAPVVDGANGVATLLTTTPAAQGLVVAGLGMLLMFAALIFMVQNLRGALLRHMDGLFRTYFFRSDVRAYGVGLVSTVLVQSSTITSSLMVPLAGAGVVRLRRVLPFMMGANLGTTVTSVLAATANPVAAAMTVALFHVIFNLTGTAVWYPLRYIPLRIATWYGRLAARQTRYAFVFLIGVFLVIPLLGIGATELFTSLR</sequence>
<evidence type="ECO:0000313" key="7">
    <source>
        <dbReference type="EMBL" id="AMD02154.1"/>
    </source>
</evidence>
<dbReference type="AlphaFoldDB" id="A0A109UMV8"/>
<feature type="transmembrane region" description="Helical" evidence="6">
    <location>
        <begin position="106"/>
        <end position="129"/>
    </location>
</feature>
<feature type="transmembrane region" description="Helical" evidence="6">
    <location>
        <begin position="223"/>
        <end position="245"/>
    </location>
</feature>
<reference evidence="7 8" key="2">
    <citation type="submission" date="2016-02" db="EMBL/GenBank/DDBJ databases">
        <authorList>
            <person name="Wen L."/>
            <person name="He K."/>
            <person name="Yang H."/>
        </authorList>
    </citation>
    <scope>NUCLEOTIDE SEQUENCE [LARGE SCALE GENOMIC DNA]</scope>
    <source>
        <strain evidence="7 8">AGD 8-3</strain>
    </source>
</reference>
<keyword evidence="3 6" id="KW-0812">Transmembrane</keyword>
<dbReference type="PANTHER" id="PTHR10010:SF46">
    <property type="entry name" value="SODIUM-DEPENDENT PHOSPHATE TRANSPORT PROTEIN 2B"/>
    <property type="match status" value="1"/>
</dbReference>
<feature type="transmembrane region" description="Helical" evidence="6">
    <location>
        <begin position="31"/>
        <end position="51"/>
    </location>
</feature>
<keyword evidence="2" id="KW-1003">Cell membrane</keyword>
<dbReference type="RefSeq" id="WP_235588884.1">
    <property type="nucleotide sequence ID" value="NZ_CP014226.1"/>
</dbReference>
<protein>
    <submittedName>
        <fullName evidence="7">Na+/Pi-cotransporter</fullName>
    </submittedName>
</protein>
<evidence type="ECO:0000256" key="1">
    <source>
        <dbReference type="ARBA" id="ARBA00004651"/>
    </source>
</evidence>
<gene>
    <name evidence="7" type="ORF">LOKO_03107</name>
</gene>
<evidence type="ECO:0000313" key="8">
    <source>
        <dbReference type="Proteomes" id="UP000063387"/>
    </source>
</evidence>
<dbReference type="STRING" id="507626.LOKO_03107"/>
<evidence type="ECO:0000256" key="6">
    <source>
        <dbReference type="SAM" id="Phobius"/>
    </source>
</evidence>
<dbReference type="Pfam" id="PF02690">
    <property type="entry name" value="Na_Pi_cotrans"/>
    <property type="match status" value="2"/>
</dbReference>
<dbReference type="PATRIC" id="fig|507626.3.peg.3102"/>
<dbReference type="GO" id="GO:0005436">
    <property type="term" value="F:sodium:phosphate symporter activity"/>
    <property type="evidence" value="ECO:0007669"/>
    <property type="project" value="InterPro"/>
</dbReference>
<dbReference type="KEGG" id="hco:LOKO_03107"/>
<keyword evidence="4 6" id="KW-1133">Transmembrane helix</keyword>
<proteinExistence type="predicted"/>
<dbReference type="InterPro" id="IPR003841">
    <property type="entry name" value="Na/Pi_transpt"/>
</dbReference>
<evidence type="ECO:0000256" key="2">
    <source>
        <dbReference type="ARBA" id="ARBA00022475"/>
    </source>
</evidence>
<dbReference type="NCBIfam" id="NF037997">
    <property type="entry name" value="Na_Pi_symport"/>
    <property type="match status" value="1"/>
</dbReference>
<feature type="transmembrane region" description="Helical" evidence="6">
    <location>
        <begin position="331"/>
        <end position="354"/>
    </location>
</feature>
<dbReference type="GO" id="GO:0005886">
    <property type="term" value="C:plasma membrane"/>
    <property type="evidence" value="ECO:0007669"/>
    <property type="project" value="UniProtKB-SubCell"/>
</dbReference>
<evidence type="ECO:0000256" key="3">
    <source>
        <dbReference type="ARBA" id="ARBA00022692"/>
    </source>
</evidence>
<dbReference type="Proteomes" id="UP000063387">
    <property type="component" value="Chromosome"/>
</dbReference>
<evidence type="ECO:0000256" key="5">
    <source>
        <dbReference type="ARBA" id="ARBA00023136"/>
    </source>
</evidence>
<dbReference type="GO" id="GO:0044341">
    <property type="term" value="P:sodium-dependent phosphate transport"/>
    <property type="evidence" value="ECO:0007669"/>
    <property type="project" value="InterPro"/>
</dbReference>
<feature type="transmembrane region" description="Helical" evidence="6">
    <location>
        <begin position="150"/>
        <end position="169"/>
    </location>
</feature>
<feature type="transmembrane region" description="Helical" evidence="6">
    <location>
        <begin position="72"/>
        <end position="100"/>
    </location>
</feature>
<reference evidence="7 8" key="1">
    <citation type="journal article" date="2016" name="Genome Announc.">
        <title>Draft Genome Sequence of 'Halomonas chromatireducens' Strain AGD 8-3, a Haloalkaliphilic Chromate- and Selenite-Reducing Gammaproteobacterium.</title>
        <authorList>
            <person name="Sharko F.S."/>
            <person name="Shapovalova A.A."/>
            <person name="Tsygankova S.V."/>
            <person name="Komova A.V."/>
            <person name="Boulygina E.S."/>
            <person name="Teslyuk A.B."/>
            <person name="Gotovtsev P.M."/>
            <person name="Namsaraev Z.B."/>
            <person name="Khijniak T.V."/>
            <person name="Nedoluzhko A.V."/>
            <person name="Vasilov R.G."/>
        </authorList>
    </citation>
    <scope>NUCLEOTIDE SEQUENCE [LARGE SCALE GENOMIC DNA]</scope>
    <source>
        <strain evidence="7 8">AGD 8-3</strain>
    </source>
</reference>
<feature type="transmembrane region" description="Helical" evidence="6">
    <location>
        <begin position="306"/>
        <end position="325"/>
    </location>
</feature>
<keyword evidence="8" id="KW-1185">Reference proteome</keyword>